<feature type="compositionally biased region" description="Basic and acidic residues" evidence="1">
    <location>
        <begin position="8"/>
        <end position="22"/>
    </location>
</feature>
<dbReference type="Proteomes" id="UP000653308">
    <property type="component" value="Unassembled WGS sequence"/>
</dbReference>
<evidence type="ECO:0000313" key="2">
    <source>
        <dbReference type="EMBL" id="GGY14085.1"/>
    </source>
</evidence>
<sequence length="57" mass="6075">MIAQGGHRPGDDRRKEPDRHGMDAIGGALLRAAERHGVAAPVAARVVGEPAREHTRT</sequence>
<gene>
    <name evidence="2" type="ORF">GCM10010384_19880</name>
</gene>
<feature type="region of interest" description="Disordered" evidence="1">
    <location>
        <begin position="1"/>
        <end position="24"/>
    </location>
</feature>
<evidence type="ECO:0000256" key="1">
    <source>
        <dbReference type="SAM" id="MobiDB-lite"/>
    </source>
</evidence>
<comment type="caution">
    <text evidence="2">The sequence shown here is derived from an EMBL/GenBank/DDBJ whole genome shotgun (WGS) entry which is preliminary data.</text>
</comment>
<evidence type="ECO:0008006" key="4">
    <source>
        <dbReference type="Google" id="ProtNLM"/>
    </source>
</evidence>
<organism evidence="2 3">
    <name type="scientific">Streptomyces djakartensis</name>
    <dbReference type="NCBI Taxonomy" id="68193"/>
    <lineage>
        <taxon>Bacteria</taxon>
        <taxon>Bacillati</taxon>
        <taxon>Actinomycetota</taxon>
        <taxon>Actinomycetes</taxon>
        <taxon>Kitasatosporales</taxon>
        <taxon>Streptomycetaceae</taxon>
        <taxon>Streptomyces</taxon>
    </lineage>
</organism>
<protein>
    <recommendedName>
        <fullName evidence="4">Ketopantoate reductase C-terminal domain-containing protein</fullName>
    </recommendedName>
</protein>
<proteinExistence type="predicted"/>
<name>A0ABQ2ZFY8_9ACTN</name>
<reference evidence="3" key="1">
    <citation type="journal article" date="2019" name="Int. J. Syst. Evol. Microbiol.">
        <title>The Global Catalogue of Microorganisms (GCM) 10K type strain sequencing project: providing services to taxonomists for standard genome sequencing and annotation.</title>
        <authorList>
            <consortium name="The Broad Institute Genomics Platform"/>
            <consortium name="The Broad Institute Genome Sequencing Center for Infectious Disease"/>
            <person name="Wu L."/>
            <person name="Ma J."/>
        </authorList>
    </citation>
    <scope>NUCLEOTIDE SEQUENCE [LARGE SCALE GENOMIC DNA]</scope>
    <source>
        <strain evidence="3">JCM 4957</strain>
    </source>
</reference>
<accession>A0ABQ2ZFY8</accession>
<keyword evidence="3" id="KW-1185">Reference proteome</keyword>
<dbReference type="EMBL" id="BMWE01000004">
    <property type="protein sequence ID" value="GGY14085.1"/>
    <property type="molecule type" value="Genomic_DNA"/>
</dbReference>
<evidence type="ECO:0000313" key="3">
    <source>
        <dbReference type="Proteomes" id="UP000653308"/>
    </source>
</evidence>